<evidence type="ECO:0000313" key="2">
    <source>
        <dbReference type="Proteomes" id="UP001595699"/>
    </source>
</evidence>
<reference evidence="2" key="1">
    <citation type="journal article" date="2019" name="Int. J. Syst. Evol. Microbiol.">
        <title>The Global Catalogue of Microorganisms (GCM) 10K type strain sequencing project: providing services to taxonomists for standard genome sequencing and annotation.</title>
        <authorList>
            <consortium name="The Broad Institute Genomics Platform"/>
            <consortium name="The Broad Institute Genome Sequencing Center for Infectious Disease"/>
            <person name="Wu L."/>
            <person name="Ma J."/>
        </authorList>
    </citation>
    <scope>NUCLEOTIDE SEQUENCE [LARGE SCALE GENOMIC DNA]</scope>
    <source>
        <strain evidence="2">CGMCC 4.7241</strain>
    </source>
</reference>
<sequence length="64" mass="7431">MRLTEFWRRMDHHLGATYARTWARDHVIAELGERTVQQALDSGTPAKEVWRAVWLSLGLPASER</sequence>
<name>A0ABV7YBH3_9ACTN</name>
<proteinExistence type="predicted"/>
<gene>
    <name evidence="1" type="ORF">ACFOUW_16750</name>
</gene>
<dbReference type="EMBL" id="JBHRZH010000015">
    <property type="protein sequence ID" value="MFC3762493.1"/>
    <property type="molecule type" value="Genomic_DNA"/>
</dbReference>
<keyword evidence="2" id="KW-1185">Reference proteome</keyword>
<dbReference type="InterPro" id="IPR021408">
    <property type="entry name" value="DUF3046"/>
</dbReference>
<dbReference type="RefSeq" id="WP_205118785.1">
    <property type="nucleotide sequence ID" value="NZ_JAFBCM010000001.1"/>
</dbReference>
<dbReference type="Proteomes" id="UP001595699">
    <property type="component" value="Unassembled WGS sequence"/>
</dbReference>
<protein>
    <submittedName>
        <fullName evidence="1">DUF3046 domain-containing protein</fullName>
    </submittedName>
</protein>
<accession>A0ABV7YBH3</accession>
<comment type="caution">
    <text evidence="1">The sequence shown here is derived from an EMBL/GenBank/DDBJ whole genome shotgun (WGS) entry which is preliminary data.</text>
</comment>
<evidence type="ECO:0000313" key="1">
    <source>
        <dbReference type="EMBL" id="MFC3762493.1"/>
    </source>
</evidence>
<dbReference type="Pfam" id="PF11248">
    <property type="entry name" value="DUF3046"/>
    <property type="match status" value="1"/>
</dbReference>
<organism evidence="1 2">
    <name type="scientific">Tenggerimyces flavus</name>
    <dbReference type="NCBI Taxonomy" id="1708749"/>
    <lineage>
        <taxon>Bacteria</taxon>
        <taxon>Bacillati</taxon>
        <taxon>Actinomycetota</taxon>
        <taxon>Actinomycetes</taxon>
        <taxon>Propionibacteriales</taxon>
        <taxon>Nocardioidaceae</taxon>
        <taxon>Tenggerimyces</taxon>
    </lineage>
</organism>